<evidence type="ECO:0000256" key="1">
    <source>
        <dbReference type="ARBA" id="ARBA00004741"/>
    </source>
</evidence>
<evidence type="ECO:0000256" key="4">
    <source>
        <dbReference type="ARBA" id="ARBA00022605"/>
    </source>
</evidence>
<dbReference type="InterPro" id="IPR045865">
    <property type="entry name" value="ACT-like_dom_sf"/>
</dbReference>
<dbReference type="NCBIfam" id="NF008865">
    <property type="entry name" value="PRK11898.1"/>
    <property type="match status" value="1"/>
</dbReference>
<dbReference type="SUPFAM" id="SSF53850">
    <property type="entry name" value="Periplasmic binding protein-like II"/>
    <property type="match status" value="1"/>
</dbReference>
<dbReference type="Gene3D" id="3.30.70.260">
    <property type="match status" value="1"/>
</dbReference>
<evidence type="ECO:0000256" key="9">
    <source>
        <dbReference type="RuleBase" id="RU361254"/>
    </source>
</evidence>
<evidence type="ECO:0000256" key="6">
    <source>
        <dbReference type="ARBA" id="ARBA00023222"/>
    </source>
</evidence>
<comment type="caution">
    <text evidence="12">The sequence shown here is derived from an EMBL/GenBank/DDBJ whole genome shotgun (WGS) entry which is preliminary data.</text>
</comment>
<evidence type="ECO:0000256" key="2">
    <source>
        <dbReference type="ARBA" id="ARBA00013147"/>
    </source>
</evidence>
<evidence type="ECO:0000256" key="8">
    <source>
        <dbReference type="ARBA" id="ARBA00047848"/>
    </source>
</evidence>
<dbReference type="PANTHER" id="PTHR21022:SF19">
    <property type="entry name" value="PREPHENATE DEHYDRATASE-RELATED"/>
    <property type="match status" value="1"/>
</dbReference>
<dbReference type="Gene3D" id="3.40.190.10">
    <property type="entry name" value="Periplasmic binding protein-like II"/>
    <property type="match status" value="2"/>
</dbReference>
<accession>A0ABP8VGQ1</accession>
<dbReference type="InterPro" id="IPR008242">
    <property type="entry name" value="Chor_mutase/pphenate_deHydtase"/>
</dbReference>
<dbReference type="PIRSF" id="PIRSF001500">
    <property type="entry name" value="Chor_mut_pdt_Ppr"/>
    <property type="match status" value="1"/>
</dbReference>
<evidence type="ECO:0000256" key="5">
    <source>
        <dbReference type="ARBA" id="ARBA00023141"/>
    </source>
</evidence>
<proteinExistence type="predicted"/>
<keyword evidence="13" id="KW-1185">Reference proteome</keyword>
<dbReference type="CDD" id="cd13632">
    <property type="entry name" value="PBP2_Aa-PDT_like"/>
    <property type="match status" value="1"/>
</dbReference>
<dbReference type="SUPFAM" id="SSF55021">
    <property type="entry name" value="ACT-like"/>
    <property type="match status" value="1"/>
</dbReference>
<dbReference type="InterPro" id="IPR001086">
    <property type="entry name" value="Preph_deHydtase"/>
</dbReference>
<gene>
    <name evidence="9 12" type="primary">pheA</name>
    <name evidence="12" type="ORF">GCM10023225_34460</name>
</gene>
<evidence type="ECO:0000259" key="10">
    <source>
        <dbReference type="PROSITE" id="PS51171"/>
    </source>
</evidence>
<comment type="pathway">
    <text evidence="1 9">Amino-acid biosynthesis; L-phenylalanine biosynthesis; phenylpyruvate from prephenate: step 1/1.</text>
</comment>
<evidence type="ECO:0000313" key="12">
    <source>
        <dbReference type="EMBL" id="GAA4661773.1"/>
    </source>
</evidence>
<sequence length="337" mass="34692">MPTVPTAAPTPTPHPDPTRRYAFFGPVGTFSEAALRTVVPVGTAPADPYPSVDATIAAVRAGRADVGVVPIENSVEGGVSATLDGLAAGDPLLVVGEVVIPVTFVLAARPGTTLADVGVVSTHSHGYAQVRRWLAQHLPGARYVPSLSTASAAAGLAQAAADGTGAGYDAAVCAPVAAERFGLQVLAEDIGDNRGAVTRFVLLARPAGDDGRVVLPAPTGADRTSLVAFLRTDHPGALVEVLEQFVTRGVNLSRIESRPTGDALGRYCFSIDCEGHVAEARVGEALMGLHRVCEQVRFLGSYPRADGRPALPGSGPDEDAFAAAEGWLRRVRAGRAG</sequence>
<keyword evidence="6 9" id="KW-0584">Phenylalanine biosynthesis</keyword>
<dbReference type="EMBL" id="BAABIL010000734">
    <property type="protein sequence ID" value="GAA4661773.1"/>
    <property type="molecule type" value="Genomic_DNA"/>
</dbReference>
<keyword evidence="5 9" id="KW-0057">Aromatic amino acid biosynthesis</keyword>
<dbReference type="EC" id="4.2.1.51" evidence="2 9"/>
<evidence type="ECO:0000313" key="13">
    <source>
        <dbReference type="Proteomes" id="UP001501195"/>
    </source>
</evidence>
<dbReference type="InterPro" id="IPR018528">
    <property type="entry name" value="Preph_deHydtase_CS"/>
</dbReference>
<keyword evidence="7 9" id="KW-0456">Lyase</keyword>
<organism evidence="12 13">
    <name type="scientific">Kineococcus glutinatus</name>
    <dbReference type="NCBI Taxonomy" id="1070872"/>
    <lineage>
        <taxon>Bacteria</taxon>
        <taxon>Bacillati</taxon>
        <taxon>Actinomycetota</taxon>
        <taxon>Actinomycetes</taxon>
        <taxon>Kineosporiales</taxon>
        <taxon>Kineosporiaceae</taxon>
        <taxon>Kineococcus</taxon>
    </lineage>
</organism>
<reference evidence="13" key="1">
    <citation type="journal article" date="2019" name="Int. J. Syst. Evol. Microbiol.">
        <title>The Global Catalogue of Microorganisms (GCM) 10K type strain sequencing project: providing services to taxonomists for standard genome sequencing and annotation.</title>
        <authorList>
            <consortium name="The Broad Institute Genomics Platform"/>
            <consortium name="The Broad Institute Genome Sequencing Center for Infectious Disease"/>
            <person name="Wu L."/>
            <person name="Ma J."/>
        </authorList>
    </citation>
    <scope>NUCLEOTIDE SEQUENCE [LARGE SCALE GENOMIC DNA]</scope>
    <source>
        <strain evidence="13">JCM 18126</strain>
    </source>
</reference>
<dbReference type="CDD" id="cd04905">
    <property type="entry name" value="ACT_CM-PDT"/>
    <property type="match status" value="1"/>
</dbReference>
<dbReference type="Pfam" id="PF00800">
    <property type="entry name" value="PDT"/>
    <property type="match status" value="1"/>
</dbReference>
<feature type="domain" description="Prephenate dehydratase" evidence="10">
    <location>
        <begin position="20"/>
        <end position="205"/>
    </location>
</feature>
<dbReference type="PROSITE" id="PS51671">
    <property type="entry name" value="ACT"/>
    <property type="match status" value="1"/>
</dbReference>
<evidence type="ECO:0000256" key="7">
    <source>
        <dbReference type="ARBA" id="ARBA00023239"/>
    </source>
</evidence>
<dbReference type="Proteomes" id="UP001501195">
    <property type="component" value="Unassembled WGS sequence"/>
</dbReference>
<comment type="catalytic activity">
    <reaction evidence="8 9">
        <text>prephenate + H(+) = 3-phenylpyruvate + CO2 + H2O</text>
        <dbReference type="Rhea" id="RHEA:21648"/>
        <dbReference type="ChEBI" id="CHEBI:15377"/>
        <dbReference type="ChEBI" id="CHEBI:15378"/>
        <dbReference type="ChEBI" id="CHEBI:16526"/>
        <dbReference type="ChEBI" id="CHEBI:18005"/>
        <dbReference type="ChEBI" id="CHEBI:29934"/>
        <dbReference type="EC" id="4.2.1.51"/>
    </reaction>
</comment>
<dbReference type="PROSITE" id="PS00857">
    <property type="entry name" value="PREPHENATE_DEHYDR_1"/>
    <property type="match status" value="1"/>
</dbReference>
<name>A0ABP8VGQ1_9ACTN</name>
<evidence type="ECO:0000259" key="11">
    <source>
        <dbReference type="PROSITE" id="PS51671"/>
    </source>
</evidence>
<protein>
    <recommendedName>
        <fullName evidence="3 9">Prephenate dehydratase</fullName>
        <shortName evidence="9">PDT</shortName>
        <ecNumber evidence="2 9">4.2.1.51</ecNumber>
    </recommendedName>
</protein>
<dbReference type="InterPro" id="IPR002912">
    <property type="entry name" value="ACT_dom"/>
</dbReference>
<keyword evidence="4 9" id="KW-0028">Amino-acid biosynthesis</keyword>
<evidence type="ECO:0000256" key="3">
    <source>
        <dbReference type="ARBA" id="ARBA00021872"/>
    </source>
</evidence>
<dbReference type="PROSITE" id="PS51171">
    <property type="entry name" value="PREPHENATE_DEHYDR_3"/>
    <property type="match status" value="1"/>
</dbReference>
<dbReference type="PROSITE" id="PS00858">
    <property type="entry name" value="PREPHENATE_DEHYDR_2"/>
    <property type="match status" value="1"/>
</dbReference>
<dbReference type="PANTHER" id="PTHR21022">
    <property type="entry name" value="PREPHENATE DEHYDRATASE P PROTEIN"/>
    <property type="match status" value="1"/>
</dbReference>
<feature type="domain" description="ACT" evidence="11">
    <location>
        <begin position="226"/>
        <end position="303"/>
    </location>
</feature>